<keyword evidence="4 6" id="KW-1133">Transmembrane helix</keyword>
<proteinExistence type="predicted"/>
<reference evidence="8" key="1">
    <citation type="submission" date="2019-08" db="EMBL/GenBank/DDBJ databases">
        <authorList>
            <person name="Kucharzyk K."/>
            <person name="Murdoch R.W."/>
            <person name="Higgins S."/>
            <person name="Loffler F."/>
        </authorList>
    </citation>
    <scope>NUCLEOTIDE SEQUENCE</scope>
</reference>
<dbReference type="Pfam" id="PF00892">
    <property type="entry name" value="EamA"/>
    <property type="match status" value="2"/>
</dbReference>
<evidence type="ECO:0000256" key="5">
    <source>
        <dbReference type="ARBA" id="ARBA00023136"/>
    </source>
</evidence>
<dbReference type="InterPro" id="IPR000620">
    <property type="entry name" value="EamA_dom"/>
</dbReference>
<feature type="domain" description="EamA" evidence="7">
    <location>
        <begin position="173"/>
        <end position="306"/>
    </location>
</feature>
<evidence type="ECO:0000256" key="2">
    <source>
        <dbReference type="ARBA" id="ARBA00022475"/>
    </source>
</evidence>
<accession>A0A644W811</accession>
<feature type="transmembrane region" description="Helical" evidence="6">
    <location>
        <begin position="230"/>
        <end position="251"/>
    </location>
</feature>
<name>A0A644W811_9ZZZZ</name>
<evidence type="ECO:0000256" key="4">
    <source>
        <dbReference type="ARBA" id="ARBA00022989"/>
    </source>
</evidence>
<comment type="subcellular location">
    <subcellularLocation>
        <location evidence="1">Cell membrane</location>
        <topology evidence="1">Multi-pass membrane protein</topology>
    </subcellularLocation>
</comment>
<feature type="transmembrane region" description="Helical" evidence="6">
    <location>
        <begin position="87"/>
        <end position="106"/>
    </location>
</feature>
<feature type="transmembrane region" description="Helical" evidence="6">
    <location>
        <begin position="202"/>
        <end position="224"/>
    </location>
</feature>
<evidence type="ECO:0000256" key="3">
    <source>
        <dbReference type="ARBA" id="ARBA00022692"/>
    </source>
</evidence>
<dbReference type="PANTHER" id="PTHR32322">
    <property type="entry name" value="INNER MEMBRANE TRANSPORTER"/>
    <property type="match status" value="1"/>
</dbReference>
<evidence type="ECO:0000313" key="8">
    <source>
        <dbReference type="EMBL" id="MPL99677.1"/>
    </source>
</evidence>
<feature type="transmembrane region" description="Helical" evidence="6">
    <location>
        <begin position="263"/>
        <end position="283"/>
    </location>
</feature>
<evidence type="ECO:0000259" key="7">
    <source>
        <dbReference type="Pfam" id="PF00892"/>
    </source>
</evidence>
<feature type="transmembrane region" description="Helical" evidence="6">
    <location>
        <begin position="148"/>
        <end position="167"/>
    </location>
</feature>
<feature type="transmembrane region" description="Helical" evidence="6">
    <location>
        <begin position="118"/>
        <end position="136"/>
    </location>
</feature>
<dbReference type="PANTHER" id="PTHR32322:SF18">
    <property type="entry name" value="S-ADENOSYLMETHIONINE_S-ADENOSYLHOMOCYSTEINE TRANSPORTER"/>
    <property type="match status" value="1"/>
</dbReference>
<evidence type="ECO:0000256" key="6">
    <source>
        <dbReference type="SAM" id="Phobius"/>
    </source>
</evidence>
<keyword evidence="2" id="KW-1003">Cell membrane</keyword>
<dbReference type="EMBL" id="VSSQ01000681">
    <property type="protein sequence ID" value="MPL99677.1"/>
    <property type="molecule type" value="Genomic_DNA"/>
</dbReference>
<feature type="domain" description="EamA" evidence="7">
    <location>
        <begin position="15"/>
        <end position="160"/>
    </location>
</feature>
<dbReference type="InterPro" id="IPR050638">
    <property type="entry name" value="AA-Vitamin_Transporters"/>
</dbReference>
<dbReference type="GO" id="GO:0005886">
    <property type="term" value="C:plasma membrane"/>
    <property type="evidence" value="ECO:0007669"/>
    <property type="project" value="UniProtKB-SubCell"/>
</dbReference>
<organism evidence="8">
    <name type="scientific">bioreactor metagenome</name>
    <dbReference type="NCBI Taxonomy" id="1076179"/>
    <lineage>
        <taxon>unclassified sequences</taxon>
        <taxon>metagenomes</taxon>
        <taxon>ecological metagenomes</taxon>
    </lineage>
</organism>
<dbReference type="AlphaFoldDB" id="A0A644W811"/>
<dbReference type="SUPFAM" id="SSF103481">
    <property type="entry name" value="Multidrug resistance efflux transporter EmrE"/>
    <property type="match status" value="2"/>
</dbReference>
<keyword evidence="5 6" id="KW-0472">Membrane</keyword>
<protein>
    <recommendedName>
        <fullName evidence="7">EamA domain-containing protein</fullName>
    </recommendedName>
</protein>
<feature type="transmembrane region" description="Helical" evidence="6">
    <location>
        <begin position="47"/>
        <end position="67"/>
    </location>
</feature>
<comment type="caution">
    <text evidence="8">The sequence shown here is derived from an EMBL/GenBank/DDBJ whole genome shotgun (WGS) entry which is preliminary data.</text>
</comment>
<dbReference type="InterPro" id="IPR037185">
    <property type="entry name" value="EmrE-like"/>
</dbReference>
<feature type="transmembrane region" description="Helical" evidence="6">
    <location>
        <begin position="289"/>
        <end position="307"/>
    </location>
</feature>
<gene>
    <name evidence="8" type="ORF">SDC9_45897</name>
</gene>
<keyword evidence="3 6" id="KW-0812">Transmembrane</keyword>
<sequence>MQLEKQSILARPVVAALLASFCALLWGSAYPAIKLGYELFSVGADDTAAKMAFAGLRFALAGLLVFFVRFFQKGVKQSPRSLDRRQWGSIALLSLMQTTVHYYFFYVGVSYTTGAKSSILNASSVFFSAILAHFFYSNDKISTRKAVGILFGFLAVIMVNFESSLTLSVSLQGEGFVIIAALLHSMSSLYSKRMSKSIDPVLLTALQLFLGGSVLLGIALLQGASFPRSSLAGFGLLAYMAGLSAAAFSLWTKLLKYNRVSSITIFNFLIPVFGTLLSALVLGESVLRMQYLASLPLVAIGVILVTYSSSKAPV</sequence>
<evidence type="ECO:0000256" key="1">
    <source>
        <dbReference type="ARBA" id="ARBA00004651"/>
    </source>
</evidence>